<protein>
    <submittedName>
        <fullName evidence="2">Uncharacterized protein</fullName>
    </submittedName>
</protein>
<keyword evidence="1" id="KW-1133">Transmembrane helix</keyword>
<name>A0A4R2T8T6_9PAST</name>
<dbReference type="EMBL" id="SLYB01000031">
    <property type="protein sequence ID" value="TCP91312.1"/>
    <property type="molecule type" value="Genomic_DNA"/>
</dbReference>
<dbReference type="AlphaFoldDB" id="A0A4R2T8T6"/>
<evidence type="ECO:0000313" key="2">
    <source>
        <dbReference type="EMBL" id="TCP91312.1"/>
    </source>
</evidence>
<reference evidence="2 3" key="1">
    <citation type="submission" date="2019-03" db="EMBL/GenBank/DDBJ databases">
        <title>Genomic Encyclopedia of Type Strains, Phase IV (KMG-IV): sequencing the most valuable type-strain genomes for metagenomic binning, comparative biology and taxonomic classification.</title>
        <authorList>
            <person name="Goeker M."/>
        </authorList>
    </citation>
    <scope>NUCLEOTIDE SEQUENCE [LARGE SCALE GENOMIC DNA]</scope>
    <source>
        <strain evidence="2 3">DSM 28404</strain>
    </source>
</reference>
<proteinExistence type="predicted"/>
<gene>
    <name evidence="2" type="ORF">EDC44_13118</name>
</gene>
<feature type="transmembrane region" description="Helical" evidence="1">
    <location>
        <begin position="21"/>
        <end position="36"/>
    </location>
</feature>
<keyword evidence="1" id="KW-0472">Membrane</keyword>
<dbReference type="RefSeq" id="WP_131978842.1">
    <property type="nucleotide sequence ID" value="NZ_SLYB01000031.1"/>
</dbReference>
<keyword evidence="3" id="KW-1185">Reference proteome</keyword>
<organism evidence="2 3">
    <name type="scientific">Cricetibacter osteomyelitidis</name>
    <dbReference type="NCBI Taxonomy" id="1521931"/>
    <lineage>
        <taxon>Bacteria</taxon>
        <taxon>Pseudomonadati</taxon>
        <taxon>Pseudomonadota</taxon>
        <taxon>Gammaproteobacteria</taxon>
        <taxon>Pasteurellales</taxon>
        <taxon>Pasteurellaceae</taxon>
        <taxon>Cricetibacter</taxon>
    </lineage>
</organism>
<dbReference type="Proteomes" id="UP000295763">
    <property type="component" value="Unassembled WGS sequence"/>
</dbReference>
<evidence type="ECO:0000313" key="3">
    <source>
        <dbReference type="Proteomes" id="UP000295763"/>
    </source>
</evidence>
<keyword evidence="1" id="KW-0812">Transmembrane</keyword>
<accession>A0A4R2T8T6</accession>
<evidence type="ECO:0000256" key="1">
    <source>
        <dbReference type="SAM" id="Phobius"/>
    </source>
</evidence>
<sequence length="136" mass="15395">MPHPLSGQNFFRAKNQQYSDYFMIGSGVLVFFLTLINGNVHLFSSAILLCILGGIGLARKNTPVLSFKDEHLELKLAPLAPKKFFRYNQITSVEQVSKKIIINILNEKPVKIYLNAFQKEQRQTVVDLLNSLNTQG</sequence>
<comment type="caution">
    <text evidence="2">The sequence shown here is derived from an EMBL/GenBank/DDBJ whole genome shotgun (WGS) entry which is preliminary data.</text>
</comment>